<accession>A0ABP8NFJ5</accession>
<proteinExistence type="predicted"/>
<dbReference type="Proteomes" id="UP001500840">
    <property type="component" value="Unassembled WGS sequence"/>
</dbReference>
<feature type="compositionally biased region" description="Polar residues" evidence="1">
    <location>
        <begin position="53"/>
        <end position="66"/>
    </location>
</feature>
<comment type="caution">
    <text evidence="2">The sequence shown here is derived from an EMBL/GenBank/DDBJ whole genome shotgun (WGS) entry which is preliminary data.</text>
</comment>
<reference evidence="3" key="1">
    <citation type="journal article" date="2019" name="Int. J. Syst. Evol. Microbiol.">
        <title>The Global Catalogue of Microorganisms (GCM) 10K type strain sequencing project: providing services to taxonomists for standard genome sequencing and annotation.</title>
        <authorList>
            <consortium name="The Broad Institute Genomics Platform"/>
            <consortium name="The Broad Institute Genome Sequencing Center for Infectious Disease"/>
            <person name="Wu L."/>
            <person name="Ma J."/>
        </authorList>
    </citation>
    <scope>NUCLEOTIDE SEQUENCE [LARGE SCALE GENOMIC DNA]</scope>
    <source>
        <strain evidence="3">JCM 17759</strain>
    </source>
</reference>
<evidence type="ECO:0000256" key="1">
    <source>
        <dbReference type="SAM" id="MobiDB-lite"/>
    </source>
</evidence>
<name>A0ABP8NFJ5_9BACT</name>
<sequence length="66" mass="7222">MLDGLNLAIAKVDVPPFGPILISHFLTFVRLAGMHPIDAKSESWPKNEKRPNQKLTLTTPGVSQGQ</sequence>
<organism evidence="2 3">
    <name type="scientific">Novipirellula rosea</name>
    <dbReference type="NCBI Taxonomy" id="1031540"/>
    <lineage>
        <taxon>Bacteria</taxon>
        <taxon>Pseudomonadati</taxon>
        <taxon>Planctomycetota</taxon>
        <taxon>Planctomycetia</taxon>
        <taxon>Pirellulales</taxon>
        <taxon>Pirellulaceae</taxon>
        <taxon>Novipirellula</taxon>
    </lineage>
</organism>
<evidence type="ECO:0000313" key="3">
    <source>
        <dbReference type="Proteomes" id="UP001500840"/>
    </source>
</evidence>
<evidence type="ECO:0000313" key="2">
    <source>
        <dbReference type="EMBL" id="GAA4466402.1"/>
    </source>
</evidence>
<gene>
    <name evidence="2" type="ORF">GCM10023156_55140</name>
</gene>
<keyword evidence="3" id="KW-1185">Reference proteome</keyword>
<protein>
    <submittedName>
        <fullName evidence="2">Uncharacterized protein</fullName>
    </submittedName>
</protein>
<feature type="region of interest" description="Disordered" evidence="1">
    <location>
        <begin position="39"/>
        <end position="66"/>
    </location>
</feature>
<feature type="compositionally biased region" description="Basic and acidic residues" evidence="1">
    <location>
        <begin position="39"/>
        <end position="51"/>
    </location>
</feature>
<dbReference type="EMBL" id="BAABGA010000082">
    <property type="protein sequence ID" value="GAA4466402.1"/>
    <property type="molecule type" value="Genomic_DNA"/>
</dbReference>